<organism evidence="2 3">
    <name type="scientific">Rickenella mellea</name>
    <dbReference type="NCBI Taxonomy" id="50990"/>
    <lineage>
        <taxon>Eukaryota</taxon>
        <taxon>Fungi</taxon>
        <taxon>Dikarya</taxon>
        <taxon>Basidiomycota</taxon>
        <taxon>Agaricomycotina</taxon>
        <taxon>Agaricomycetes</taxon>
        <taxon>Hymenochaetales</taxon>
        <taxon>Rickenellaceae</taxon>
        <taxon>Rickenella</taxon>
    </lineage>
</organism>
<dbReference type="Proteomes" id="UP000294933">
    <property type="component" value="Unassembled WGS sequence"/>
</dbReference>
<feature type="compositionally biased region" description="Polar residues" evidence="1">
    <location>
        <begin position="105"/>
        <end position="114"/>
    </location>
</feature>
<keyword evidence="3" id="KW-1185">Reference proteome</keyword>
<accession>A0A4Y7PUG9</accession>
<feature type="region of interest" description="Disordered" evidence="1">
    <location>
        <begin position="24"/>
        <end position="114"/>
    </location>
</feature>
<gene>
    <name evidence="2" type="ORF">BD410DRAFT_830752</name>
</gene>
<evidence type="ECO:0000256" key="1">
    <source>
        <dbReference type="SAM" id="MobiDB-lite"/>
    </source>
</evidence>
<protein>
    <submittedName>
        <fullName evidence="2">Uncharacterized protein</fullName>
    </submittedName>
</protein>
<evidence type="ECO:0000313" key="3">
    <source>
        <dbReference type="Proteomes" id="UP000294933"/>
    </source>
</evidence>
<proteinExistence type="predicted"/>
<dbReference type="VEuPathDB" id="FungiDB:BD410DRAFT_830752"/>
<sequence>MESPNTRKKTSVWLRRKRRLYRARRAASAALHAPKRTTANPVRGKAQIDPAKLEGAAGSEPTVAAKGSKATLETDPQTPNPSPHPDTDVQPVTPENTQSDEEYLSNWSTPSPSTIAHGLAEAHGQAEAASWGHVFRTSNGSPINYWPYQDIYIKREAALARRKALRAREVTEPMRYSGLGFSSRET</sequence>
<reference evidence="2 3" key="1">
    <citation type="submission" date="2018-06" db="EMBL/GenBank/DDBJ databases">
        <title>A transcriptomic atlas of mushroom development highlights an independent origin of complex multicellularity.</title>
        <authorList>
            <consortium name="DOE Joint Genome Institute"/>
            <person name="Krizsan K."/>
            <person name="Almasi E."/>
            <person name="Merenyi Z."/>
            <person name="Sahu N."/>
            <person name="Viragh M."/>
            <person name="Koszo T."/>
            <person name="Mondo S."/>
            <person name="Kiss B."/>
            <person name="Balint B."/>
            <person name="Kues U."/>
            <person name="Barry K."/>
            <person name="Hegedus J.C."/>
            <person name="Henrissat B."/>
            <person name="Johnson J."/>
            <person name="Lipzen A."/>
            <person name="Ohm R."/>
            <person name="Nagy I."/>
            <person name="Pangilinan J."/>
            <person name="Yan J."/>
            <person name="Xiong Y."/>
            <person name="Grigoriev I.V."/>
            <person name="Hibbett D.S."/>
            <person name="Nagy L.G."/>
        </authorList>
    </citation>
    <scope>NUCLEOTIDE SEQUENCE [LARGE SCALE GENOMIC DNA]</scope>
    <source>
        <strain evidence="2 3">SZMC22713</strain>
    </source>
</reference>
<name>A0A4Y7PUG9_9AGAM</name>
<dbReference type="EMBL" id="ML170204">
    <property type="protein sequence ID" value="TDL18755.1"/>
    <property type="molecule type" value="Genomic_DNA"/>
</dbReference>
<dbReference type="AlphaFoldDB" id="A0A4Y7PUG9"/>
<evidence type="ECO:0000313" key="2">
    <source>
        <dbReference type="EMBL" id="TDL18755.1"/>
    </source>
</evidence>